<sequence length="307" mass="34381">MILNLYSMEEGTVVTLNTSNDGRQHLPSNSSTTVNTMQDPFLVFDPKTDLSFDDKSRIYCSLVTLVKAEHRFNNALEARAARFLTSLAPMFGDFDESAKLVTDLVPSSTGSHSGFVESIVTLLSSPHSTIVEAALLFLNMTTWNLTAQFQFRLAELDIIANALATVQPHTLPITGFEETHRFLLRIIDIFVNLASQSNLRDLGITEAVDKSNHLEMILRMVVIPSSQFVTFLISNRYILDGDLFESFMYLLNTFIKIVPFHLPTLEFVLASPIVMAFSSCLSFAIKSCCSLYSSPQHQQFARRMEDA</sequence>
<evidence type="ECO:0000313" key="2">
    <source>
        <dbReference type="Proteomes" id="UP001281761"/>
    </source>
</evidence>
<organism evidence="1 2">
    <name type="scientific">Blattamonas nauphoetae</name>
    <dbReference type="NCBI Taxonomy" id="2049346"/>
    <lineage>
        <taxon>Eukaryota</taxon>
        <taxon>Metamonada</taxon>
        <taxon>Preaxostyla</taxon>
        <taxon>Oxymonadida</taxon>
        <taxon>Blattamonas</taxon>
    </lineage>
</organism>
<accession>A0ABQ9YIQ5</accession>
<keyword evidence="2" id="KW-1185">Reference proteome</keyword>
<reference evidence="1 2" key="1">
    <citation type="journal article" date="2022" name="bioRxiv">
        <title>Genomics of Preaxostyla Flagellates Illuminates Evolutionary Transitions and the Path Towards Mitochondrial Loss.</title>
        <authorList>
            <person name="Novak L.V.F."/>
            <person name="Treitli S.C."/>
            <person name="Pyrih J."/>
            <person name="Halakuc P."/>
            <person name="Pipaliya S.V."/>
            <person name="Vacek V."/>
            <person name="Brzon O."/>
            <person name="Soukal P."/>
            <person name="Eme L."/>
            <person name="Dacks J.B."/>
            <person name="Karnkowska A."/>
            <person name="Elias M."/>
            <person name="Hampl V."/>
        </authorList>
    </citation>
    <scope>NUCLEOTIDE SEQUENCE [LARGE SCALE GENOMIC DNA]</scope>
    <source>
        <strain evidence="1">NAU3</strain>
        <tissue evidence="1">Gut</tissue>
    </source>
</reference>
<proteinExistence type="predicted"/>
<dbReference type="EMBL" id="JARBJD010000005">
    <property type="protein sequence ID" value="KAK2963644.1"/>
    <property type="molecule type" value="Genomic_DNA"/>
</dbReference>
<name>A0ABQ9YIQ5_9EUKA</name>
<protein>
    <submittedName>
        <fullName evidence="1">Uncharacterized protein</fullName>
    </submittedName>
</protein>
<gene>
    <name evidence="1" type="ORF">BLNAU_1209</name>
</gene>
<comment type="caution">
    <text evidence="1">The sequence shown here is derived from an EMBL/GenBank/DDBJ whole genome shotgun (WGS) entry which is preliminary data.</text>
</comment>
<evidence type="ECO:0000313" key="1">
    <source>
        <dbReference type="EMBL" id="KAK2963644.1"/>
    </source>
</evidence>
<dbReference type="Proteomes" id="UP001281761">
    <property type="component" value="Unassembled WGS sequence"/>
</dbReference>